<dbReference type="EMBL" id="FMHW01000002">
    <property type="protein sequence ID" value="SCL28456.1"/>
    <property type="molecule type" value="Genomic_DNA"/>
</dbReference>
<feature type="repeat" description="ANK" evidence="3">
    <location>
        <begin position="478"/>
        <end position="510"/>
    </location>
</feature>
<dbReference type="PROSITE" id="PS50297">
    <property type="entry name" value="ANK_REP_REGION"/>
    <property type="match status" value="1"/>
</dbReference>
<evidence type="ECO:0000313" key="4">
    <source>
        <dbReference type="EMBL" id="SCL28456.1"/>
    </source>
</evidence>
<dbReference type="AlphaFoldDB" id="A0A1C6SG58"/>
<name>A0A1C6SG58_9ACTN</name>
<dbReference type="OrthoDB" id="3276909at2"/>
<protein>
    <submittedName>
        <fullName evidence="4">Ankyrin repeat-containing protein</fullName>
    </submittedName>
</protein>
<evidence type="ECO:0000256" key="2">
    <source>
        <dbReference type="ARBA" id="ARBA00023043"/>
    </source>
</evidence>
<dbReference type="RefSeq" id="WP_091643695.1">
    <property type="nucleotide sequence ID" value="NZ_FMHW01000002.1"/>
</dbReference>
<accession>A0A1C6SG58</accession>
<dbReference type="STRING" id="145854.GA0074692_2540"/>
<evidence type="ECO:0000313" key="5">
    <source>
        <dbReference type="Proteomes" id="UP000198959"/>
    </source>
</evidence>
<evidence type="ECO:0000256" key="3">
    <source>
        <dbReference type="PROSITE-ProRule" id="PRU00023"/>
    </source>
</evidence>
<proteinExistence type="predicted"/>
<sequence length="528" mass="57171">MERRRERDRQLRLLRYASPPAMVAAVTARRRAGDWRGACAAALVDAHVDLRDVTSRYGTDEAARIEGELRGLAPDLLRRFLPRTDSLTLVPRATVVLSRLRGPFPTDTGRLGPGVPLLVATLPLTERAPQRVGLRVTDSGRLPSWWYDLPGWCWDADEVAARRWAYGASAVRLPWHSLAGCSYPQGDTATSDHAGDRAAEVERVAALLAARQPVAAYDAAGVAVDPDEVWQRGPWFEARLVAHAPALPVLVDETRRLAHRYAVMTQFSADRRLAVEFAAGDRLTVRAAAWNEPAAGPCAFGVPAPADVALLGWGALTPDDLHPLVHEALFPGRAQRWQAPEAAPHPPIRVRCGPDWHLVRIIDGRLATPQHSDEELRREFVLAGLGGPLVGCAAAVRAWRTGAKPLPKELRKVRQDIFARALHGDTDGLLALLADGLDPGLRDSTGSTLMHWLSHLDHVRMLPALTAAGLDVNGRDRDGRTPLHAAAVALATEVMSALLAAGADPDVVDVQGHTAAGLLATARKLTRR</sequence>
<dbReference type="Proteomes" id="UP000198959">
    <property type="component" value="Unassembled WGS sequence"/>
</dbReference>
<organism evidence="4 5">
    <name type="scientific">Micromonospora pallida</name>
    <dbReference type="NCBI Taxonomy" id="145854"/>
    <lineage>
        <taxon>Bacteria</taxon>
        <taxon>Bacillati</taxon>
        <taxon>Actinomycetota</taxon>
        <taxon>Actinomycetes</taxon>
        <taxon>Micromonosporales</taxon>
        <taxon>Micromonosporaceae</taxon>
        <taxon>Micromonospora</taxon>
    </lineage>
</organism>
<dbReference type="Pfam" id="PF12796">
    <property type="entry name" value="Ank_2"/>
    <property type="match status" value="1"/>
</dbReference>
<keyword evidence="2 3" id="KW-0040">ANK repeat</keyword>
<dbReference type="InterPro" id="IPR036770">
    <property type="entry name" value="Ankyrin_rpt-contain_sf"/>
</dbReference>
<dbReference type="InterPro" id="IPR002110">
    <property type="entry name" value="Ankyrin_rpt"/>
</dbReference>
<dbReference type="PROSITE" id="PS50088">
    <property type="entry name" value="ANK_REPEAT"/>
    <property type="match status" value="1"/>
</dbReference>
<dbReference type="PANTHER" id="PTHR24171">
    <property type="entry name" value="ANKYRIN REPEAT DOMAIN-CONTAINING PROTEIN 39-RELATED"/>
    <property type="match status" value="1"/>
</dbReference>
<evidence type="ECO:0000256" key="1">
    <source>
        <dbReference type="ARBA" id="ARBA00022737"/>
    </source>
</evidence>
<dbReference type="SMART" id="SM00248">
    <property type="entry name" value="ANK"/>
    <property type="match status" value="2"/>
</dbReference>
<reference evidence="5" key="1">
    <citation type="submission" date="2016-06" db="EMBL/GenBank/DDBJ databases">
        <authorList>
            <person name="Varghese N."/>
            <person name="Submissions Spin"/>
        </authorList>
    </citation>
    <scope>NUCLEOTIDE SEQUENCE [LARGE SCALE GENOMIC DNA]</scope>
    <source>
        <strain evidence="5">DSM 43817</strain>
    </source>
</reference>
<gene>
    <name evidence="4" type="ORF">GA0074692_2540</name>
</gene>
<keyword evidence="1" id="KW-0677">Repeat</keyword>
<dbReference type="SUPFAM" id="SSF48403">
    <property type="entry name" value="Ankyrin repeat"/>
    <property type="match status" value="1"/>
</dbReference>
<dbReference type="Gene3D" id="1.25.40.20">
    <property type="entry name" value="Ankyrin repeat-containing domain"/>
    <property type="match status" value="1"/>
</dbReference>
<keyword evidence="5" id="KW-1185">Reference proteome</keyword>
<dbReference type="PANTHER" id="PTHR24171:SF9">
    <property type="entry name" value="ANKYRIN REPEAT DOMAIN-CONTAINING PROTEIN 39"/>
    <property type="match status" value="1"/>
</dbReference>